<name>A0ABP1QWB4_9HEXA</name>
<feature type="chain" id="PRO_5046657300" evidence="2">
    <location>
        <begin position="29"/>
        <end position="274"/>
    </location>
</feature>
<accession>A0ABP1QWB4</accession>
<evidence type="ECO:0000313" key="3">
    <source>
        <dbReference type="EMBL" id="CAL8110754.1"/>
    </source>
</evidence>
<gene>
    <name evidence="3" type="ORF">ODALV1_LOCUS14428</name>
</gene>
<sequence>MAFANFMSNRPQIFVTFIILLLLRYTEGVPKREILNSENFSPEENIIKHESKSDQLPSDNSKNPMEIMVRSLLEEILGTTDTRTLDSLSSIPSTITSMISSIFSSFGGLGGTTSNSSFSTNITSFLPSLGSLSSLGGGGCDLIDPLLIANLPGMFILTPIVIGALAIMIKIIVFIVIIIPKFAGPIFESITEKIRSSKQQQQGGWSQSIGNQYGAPSSSYGSPANSRLEGNIEAVTQSFAQAYDKYSNLQQNEYQYEGANPNQYYQTQWNTQSQ</sequence>
<evidence type="ECO:0000313" key="4">
    <source>
        <dbReference type="Proteomes" id="UP001642540"/>
    </source>
</evidence>
<organism evidence="3 4">
    <name type="scientific">Orchesella dallaii</name>
    <dbReference type="NCBI Taxonomy" id="48710"/>
    <lineage>
        <taxon>Eukaryota</taxon>
        <taxon>Metazoa</taxon>
        <taxon>Ecdysozoa</taxon>
        <taxon>Arthropoda</taxon>
        <taxon>Hexapoda</taxon>
        <taxon>Collembola</taxon>
        <taxon>Entomobryomorpha</taxon>
        <taxon>Entomobryoidea</taxon>
        <taxon>Orchesellidae</taxon>
        <taxon>Orchesellinae</taxon>
        <taxon>Orchesella</taxon>
    </lineage>
</organism>
<keyword evidence="1" id="KW-0472">Membrane</keyword>
<feature type="signal peptide" evidence="2">
    <location>
        <begin position="1"/>
        <end position="28"/>
    </location>
</feature>
<reference evidence="3 4" key="1">
    <citation type="submission" date="2024-08" db="EMBL/GenBank/DDBJ databases">
        <authorList>
            <person name="Cucini C."/>
            <person name="Frati F."/>
        </authorList>
    </citation>
    <scope>NUCLEOTIDE SEQUENCE [LARGE SCALE GENOMIC DNA]</scope>
</reference>
<dbReference type="EMBL" id="CAXLJM020000046">
    <property type="protein sequence ID" value="CAL8110754.1"/>
    <property type="molecule type" value="Genomic_DNA"/>
</dbReference>
<comment type="caution">
    <text evidence="3">The sequence shown here is derived from an EMBL/GenBank/DDBJ whole genome shotgun (WGS) entry which is preliminary data.</text>
</comment>
<keyword evidence="4" id="KW-1185">Reference proteome</keyword>
<proteinExistence type="predicted"/>
<dbReference type="Proteomes" id="UP001642540">
    <property type="component" value="Unassembled WGS sequence"/>
</dbReference>
<keyword evidence="2" id="KW-0732">Signal</keyword>
<evidence type="ECO:0000256" key="2">
    <source>
        <dbReference type="SAM" id="SignalP"/>
    </source>
</evidence>
<keyword evidence="1" id="KW-0812">Transmembrane</keyword>
<evidence type="ECO:0000256" key="1">
    <source>
        <dbReference type="SAM" id="Phobius"/>
    </source>
</evidence>
<keyword evidence="1" id="KW-1133">Transmembrane helix</keyword>
<protein>
    <submittedName>
        <fullName evidence="3">Uncharacterized protein</fullName>
    </submittedName>
</protein>
<feature type="transmembrane region" description="Helical" evidence="1">
    <location>
        <begin position="154"/>
        <end position="179"/>
    </location>
</feature>